<dbReference type="InterPro" id="IPR036271">
    <property type="entry name" value="Tet_transcr_reg_TetR-rel_C_sf"/>
</dbReference>
<dbReference type="Gene3D" id="1.10.357.10">
    <property type="entry name" value="Tetracycline Repressor, domain 2"/>
    <property type="match status" value="1"/>
</dbReference>
<reference evidence="8" key="1">
    <citation type="journal article" date="2019" name="Int. J. Syst. Evol. Microbiol.">
        <title>The Global Catalogue of Microorganisms (GCM) 10K type strain sequencing project: providing services to taxonomists for standard genome sequencing and annotation.</title>
        <authorList>
            <consortium name="The Broad Institute Genomics Platform"/>
            <consortium name="The Broad Institute Genome Sequencing Center for Infectious Disease"/>
            <person name="Wu L."/>
            <person name="Ma J."/>
        </authorList>
    </citation>
    <scope>NUCLEOTIDE SEQUENCE [LARGE SCALE GENOMIC DNA]</scope>
    <source>
        <strain evidence="8">JCM 3369</strain>
    </source>
</reference>
<gene>
    <name evidence="7" type="ORF">ACFQKB_29555</name>
</gene>
<organism evidence="7 8">
    <name type="scientific">Actinomadura yumaensis</name>
    <dbReference type="NCBI Taxonomy" id="111807"/>
    <lineage>
        <taxon>Bacteria</taxon>
        <taxon>Bacillati</taxon>
        <taxon>Actinomycetota</taxon>
        <taxon>Actinomycetes</taxon>
        <taxon>Streptosporangiales</taxon>
        <taxon>Thermomonosporaceae</taxon>
        <taxon>Actinomadura</taxon>
    </lineage>
</organism>
<evidence type="ECO:0000313" key="8">
    <source>
        <dbReference type="Proteomes" id="UP001596380"/>
    </source>
</evidence>
<proteinExistence type="predicted"/>
<dbReference type="InterPro" id="IPR009057">
    <property type="entry name" value="Homeodomain-like_sf"/>
</dbReference>
<dbReference type="PANTHER" id="PTHR30055">
    <property type="entry name" value="HTH-TYPE TRANSCRIPTIONAL REGULATOR RUTR"/>
    <property type="match status" value="1"/>
</dbReference>
<comment type="caution">
    <text evidence="7">The sequence shown here is derived from an EMBL/GenBank/DDBJ whole genome shotgun (WGS) entry which is preliminary data.</text>
</comment>
<keyword evidence="2 4" id="KW-0238">DNA-binding</keyword>
<evidence type="ECO:0000256" key="3">
    <source>
        <dbReference type="ARBA" id="ARBA00023163"/>
    </source>
</evidence>
<dbReference type="InterPro" id="IPR001647">
    <property type="entry name" value="HTH_TetR"/>
</dbReference>
<feature type="domain" description="HTH tetR-type" evidence="6">
    <location>
        <begin position="25"/>
        <end position="84"/>
    </location>
</feature>
<dbReference type="PANTHER" id="PTHR30055:SF234">
    <property type="entry name" value="HTH-TYPE TRANSCRIPTIONAL REGULATOR BETI"/>
    <property type="match status" value="1"/>
</dbReference>
<evidence type="ECO:0000256" key="5">
    <source>
        <dbReference type="SAM" id="MobiDB-lite"/>
    </source>
</evidence>
<sequence length="242" mass="26134">MSTPTNAVDRLLDDGSGRRPRADARRNVERLVAAAREAAGEVGAEITAHEIARRAGVGVGTFYRRVSSLEMLLEAVLEEVLGEIVEKGDQGLADPDPWTGFETFATAYIRLRNELCDINEALGNTLGNARSELRDRIRLLVERAQDAGAIRPDIAWEDVAFLLVGVSTGDHTIGLRAGGRQWERNLQIMLDGLRTSTPAPLPGEPPLHVHPQTGPSPVERTLTEVLAEGSANSAEEKADSTS</sequence>
<feature type="DNA-binding region" description="H-T-H motif" evidence="4">
    <location>
        <begin position="47"/>
        <end position="66"/>
    </location>
</feature>
<dbReference type="Pfam" id="PF00440">
    <property type="entry name" value="TetR_N"/>
    <property type="match status" value="1"/>
</dbReference>
<dbReference type="InterPro" id="IPR050109">
    <property type="entry name" value="HTH-type_TetR-like_transc_reg"/>
</dbReference>
<dbReference type="Proteomes" id="UP001596380">
    <property type="component" value="Unassembled WGS sequence"/>
</dbReference>
<keyword evidence="1" id="KW-0805">Transcription regulation</keyword>
<evidence type="ECO:0000256" key="2">
    <source>
        <dbReference type="ARBA" id="ARBA00023125"/>
    </source>
</evidence>
<dbReference type="EMBL" id="JBHSXS010000023">
    <property type="protein sequence ID" value="MFC6883938.1"/>
    <property type="molecule type" value="Genomic_DNA"/>
</dbReference>
<evidence type="ECO:0000256" key="4">
    <source>
        <dbReference type="PROSITE-ProRule" id="PRU00335"/>
    </source>
</evidence>
<feature type="compositionally biased region" description="Basic and acidic residues" evidence="5">
    <location>
        <begin position="10"/>
        <end position="23"/>
    </location>
</feature>
<dbReference type="Pfam" id="PF21597">
    <property type="entry name" value="TetR_C_43"/>
    <property type="match status" value="1"/>
</dbReference>
<keyword evidence="8" id="KW-1185">Reference proteome</keyword>
<name>A0ABW2CQ49_9ACTN</name>
<evidence type="ECO:0000313" key="7">
    <source>
        <dbReference type="EMBL" id="MFC6883938.1"/>
    </source>
</evidence>
<dbReference type="PROSITE" id="PS50977">
    <property type="entry name" value="HTH_TETR_2"/>
    <property type="match status" value="1"/>
</dbReference>
<accession>A0ABW2CQ49</accession>
<feature type="region of interest" description="Disordered" evidence="5">
    <location>
        <begin position="1"/>
        <end position="23"/>
    </location>
</feature>
<evidence type="ECO:0000256" key="1">
    <source>
        <dbReference type="ARBA" id="ARBA00023015"/>
    </source>
</evidence>
<keyword evidence="3" id="KW-0804">Transcription</keyword>
<dbReference type="SUPFAM" id="SSF46689">
    <property type="entry name" value="Homeodomain-like"/>
    <property type="match status" value="1"/>
</dbReference>
<dbReference type="SUPFAM" id="SSF48498">
    <property type="entry name" value="Tetracyclin repressor-like, C-terminal domain"/>
    <property type="match status" value="1"/>
</dbReference>
<feature type="region of interest" description="Disordered" evidence="5">
    <location>
        <begin position="194"/>
        <end position="242"/>
    </location>
</feature>
<dbReference type="RefSeq" id="WP_160823224.1">
    <property type="nucleotide sequence ID" value="NZ_JBHSXE010000001.1"/>
</dbReference>
<evidence type="ECO:0000259" key="6">
    <source>
        <dbReference type="PROSITE" id="PS50977"/>
    </source>
</evidence>
<dbReference type="InterPro" id="IPR049445">
    <property type="entry name" value="TetR_SbtR-like_C"/>
</dbReference>
<protein>
    <submittedName>
        <fullName evidence="7">TetR/AcrR family transcriptional regulator</fullName>
    </submittedName>
</protein>